<proteinExistence type="predicted"/>
<accession>A0A816ET98</accession>
<name>A0A816ET98_ADIRI</name>
<dbReference type="EMBL" id="CAJNOR010010049">
    <property type="protein sequence ID" value="CAF1650679.1"/>
    <property type="molecule type" value="Genomic_DNA"/>
</dbReference>
<evidence type="ECO:0000313" key="1">
    <source>
        <dbReference type="EMBL" id="CAF1650679.1"/>
    </source>
</evidence>
<protein>
    <submittedName>
        <fullName evidence="1">Uncharacterized protein</fullName>
    </submittedName>
</protein>
<reference evidence="1" key="1">
    <citation type="submission" date="2021-02" db="EMBL/GenBank/DDBJ databases">
        <authorList>
            <person name="Nowell W R."/>
        </authorList>
    </citation>
    <scope>NUCLEOTIDE SEQUENCE</scope>
</reference>
<dbReference type="Proteomes" id="UP000663828">
    <property type="component" value="Unassembled WGS sequence"/>
</dbReference>
<evidence type="ECO:0000313" key="2">
    <source>
        <dbReference type="Proteomes" id="UP000663828"/>
    </source>
</evidence>
<comment type="caution">
    <text evidence="1">The sequence shown here is derived from an EMBL/GenBank/DDBJ whole genome shotgun (WGS) entry which is preliminary data.</text>
</comment>
<organism evidence="1 2">
    <name type="scientific">Adineta ricciae</name>
    <name type="common">Rotifer</name>
    <dbReference type="NCBI Taxonomy" id="249248"/>
    <lineage>
        <taxon>Eukaryota</taxon>
        <taxon>Metazoa</taxon>
        <taxon>Spiralia</taxon>
        <taxon>Gnathifera</taxon>
        <taxon>Rotifera</taxon>
        <taxon>Eurotatoria</taxon>
        <taxon>Bdelloidea</taxon>
        <taxon>Adinetida</taxon>
        <taxon>Adinetidae</taxon>
        <taxon>Adineta</taxon>
    </lineage>
</organism>
<dbReference type="AlphaFoldDB" id="A0A816ET98"/>
<keyword evidence="2" id="KW-1185">Reference proteome</keyword>
<gene>
    <name evidence="1" type="ORF">XAT740_LOCUS54908</name>
</gene>
<sequence length="202" mass="24546">MFRIRHGIRDRRIPVRSDKILYWIRRDPKLRTNNDQLSEEIKGIQARMQALEGQEIRRIDKEKHQEWQILIRDLFSIPRDRLFEELQRNNLSEDQINIFSTLTVGIPHISSNHPTLYMILQKVSREFEIDPVQMLNYLKEKKFTNRIFHLNIDLRKYAVEHSVYDLKEFLEQLNMHPLDEDEQVLLQPLFRIICQIMKQNDL</sequence>